<evidence type="ECO:0000256" key="2">
    <source>
        <dbReference type="ARBA" id="ARBA00022490"/>
    </source>
</evidence>
<dbReference type="RefSeq" id="WP_404747230.1">
    <property type="nucleotide sequence ID" value="NZ_JBJDQH010000008.1"/>
</dbReference>
<keyword evidence="2" id="KW-0963">Cytoplasm</keyword>
<keyword evidence="3" id="KW-0677">Repeat</keyword>
<accession>A0ABW8LVY9</accession>
<reference evidence="4 5" key="1">
    <citation type="submission" date="2024-11" db="EMBL/GenBank/DDBJ databases">
        <title>The Natural Products Discovery Center: Release of the First 8490 Sequenced Strains for Exploring Actinobacteria Biosynthetic Diversity.</title>
        <authorList>
            <person name="Kalkreuter E."/>
            <person name="Kautsar S.A."/>
            <person name="Yang D."/>
            <person name="Bader C.D."/>
            <person name="Teijaro C.N."/>
            <person name="Fluegel L."/>
            <person name="Davis C.M."/>
            <person name="Simpson J.R."/>
            <person name="Lauterbach L."/>
            <person name="Steele A.D."/>
            <person name="Gui C."/>
            <person name="Meng S."/>
            <person name="Li G."/>
            <person name="Viehrig K."/>
            <person name="Ye F."/>
            <person name="Su P."/>
            <person name="Kiefer A.F."/>
            <person name="Nichols A."/>
            <person name="Cepeda A.J."/>
            <person name="Yan W."/>
            <person name="Fan B."/>
            <person name="Jiang Y."/>
            <person name="Adhikari A."/>
            <person name="Zheng C.-J."/>
            <person name="Schuster L."/>
            <person name="Cowan T.M."/>
            <person name="Smanski M.J."/>
            <person name="Chevrette M.G."/>
            <person name="De Carvalho L.P.S."/>
            <person name="Shen B."/>
        </authorList>
    </citation>
    <scope>NUCLEOTIDE SEQUENCE [LARGE SCALE GENOMIC DNA]</scope>
    <source>
        <strain evidence="4 5">NPDC020863</strain>
    </source>
</reference>
<proteinExistence type="predicted"/>
<protein>
    <submittedName>
        <fullName evidence="4">Tetratricopeptide repeat protein</fullName>
    </submittedName>
</protein>
<gene>
    <name evidence="4" type="ORF">ACI2L5_26020</name>
</gene>
<dbReference type="SMART" id="SM00028">
    <property type="entry name" value="TPR"/>
    <property type="match status" value="7"/>
</dbReference>
<dbReference type="SUPFAM" id="SSF48452">
    <property type="entry name" value="TPR-like"/>
    <property type="match status" value="2"/>
</dbReference>
<sequence>MTEDARAEDDASAATWSYRALTAEAATLFRLLGLHPGPAFGVPAAAAIAGLSTAQAHRLLDSLAGAHLLEQTAPDRYEFHDLLRAYATDQAQDEETPETRAAAVRRILTWYVHAADAAQGWINPGEAHIPLTPLDAGAAALTFDGYERAMAWYELESANLMAVAREAEAAGLDEIAWQLAAVLRSVHMLLNPFEDWLAMGHIGLRAARRLGDRGAEAEILESLGMACTQSHRLSEAADFHEGALAIRRELGDRLGESLSLNDIGPIRLRERRLSDAKSRFDEALTIFREIGAPQWEAVALANAAEVAYELGAAERARDLAQSALEMFRALDNKGGQGNVLRLLSAARLEQGEPQEALGYARQAVDIAVNHRNTMWEGYWLLTLGRAQQATGHAEDALASYQRAAVLQRRLGDRSREARAWQGAGEAYQQLERFDEAADFHRGAAATHRDLDDDWQLALALDGLAGALDAAGRADEARTHWSEALTLTADYEDPRAADLHTRISRALEQA</sequence>
<dbReference type="InterPro" id="IPR052386">
    <property type="entry name" value="GPSM"/>
</dbReference>
<comment type="caution">
    <text evidence="4">The sequence shown here is derived from an EMBL/GenBank/DDBJ whole genome shotgun (WGS) entry which is preliminary data.</text>
</comment>
<dbReference type="PANTHER" id="PTHR45954:SF1">
    <property type="entry name" value="LD33695P"/>
    <property type="match status" value="1"/>
</dbReference>
<evidence type="ECO:0000313" key="4">
    <source>
        <dbReference type="EMBL" id="MFK4268376.1"/>
    </source>
</evidence>
<dbReference type="Gene3D" id="1.25.40.10">
    <property type="entry name" value="Tetratricopeptide repeat domain"/>
    <property type="match status" value="2"/>
</dbReference>
<comment type="subcellular location">
    <subcellularLocation>
        <location evidence="1">Cytoplasm</location>
    </subcellularLocation>
</comment>
<keyword evidence="5" id="KW-1185">Reference proteome</keyword>
<dbReference type="Pfam" id="PF13424">
    <property type="entry name" value="TPR_12"/>
    <property type="match status" value="2"/>
</dbReference>
<name>A0ABW8LVY9_9ACTN</name>
<dbReference type="Proteomes" id="UP001620295">
    <property type="component" value="Unassembled WGS sequence"/>
</dbReference>
<evidence type="ECO:0000256" key="3">
    <source>
        <dbReference type="ARBA" id="ARBA00022737"/>
    </source>
</evidence>
<evidence type="ECO:0000256" key="1">
    <source>
        <dbReference type="ARBA" id="ARBA00004496"/>
    </source>
</evidence>
<evidence type="ECO:0000313" key="5">
    <source>
        <dbReference type="Proteomes" id="UP001620295"/>
    </source>
</evidence>
<dbReference type="InterPro" id="IPR019734">
    <property type="entry name" value="TPR_rpt"/>
</dbReference>
<dbReference type="EMBL" id="JBJDQH010000008">
    <property type="protein sequence ID" value="MFK4268376.1"/>
    <property type="molecule type" value="Genomic_DNA"/>
</dbReference>
<organism evidence="4 5">
    <name type="scientific">Streptomyces milbemycinicus</name>
    <dbReference type="NCBI Taxonomy" id="476552"/>
    <lineage>
        <taxon>Bacteria</taxon>
        <taxon>Bacillati</taxon>
        <taxon>Actinomycetota</taxon>
        <taxon>Actinomycetes</taxon>
        <taxon>Kitasatosporales</taxon>
        <taxon>Streptomycetaceae</taxon>
        <taxon>Streptomyces</taxon>
    </lineage>
</organism>
<dbReference type="InterPro" id="IPR011990">
    <property type="entry name" value="TPR-like_helical_dom_sf"/>
</dbReference>
<dbReference type="PANTHER" id="PTHR45954">
    <property type="entry name" value="LD33695P"/>
    <property type="match status" value="1"/>
</dbReference>